<dbReference type="Proteomes" id="UP001500390">
    <property type="component" value="Unassembled WGS sequence"/>
</dbReference>
<comment type="caution">
    <text evidence="2">The sequence shown here is derived from an EMBL/GenBank/DDBJ whole genome shotgun (WGS) entry which is preliminary data.</text>
</comment>
<name>A0ABP8JW58_9MICO</name>
<organism evidence="2 3">
    <name type="scientific">Ornithinibacter aureus</name>
    <dbReference type="NCBI Taxonomy" id="622664"/>
    <lineage>
        <taxon>Bacteria</taxon>
        <taxon>Bacillati</taxon>
        <taxon>Actinomycetota</taxon>
        <taxon>Actinomycetes</taxon>
        <taxon>Micrococcales</taxon>
        <taxon>Intrasporangiaceae</taxon>
        <taxon>Ornithinibacter</taxon>
    </lineage>
</organism>
<gene>
    <name evidence="2" type="ORF">GCM10023153_20540</name>
</gene>
<evidence type="ECO:0000256" key="1">
    <source>
        <dbReference type="SAM" id="MobiDB-lite"/>
    </source>
</evidence>
<dbReference type="RefSeq" id="WP_159902295.1">
    <property type="nucleotide sequence ID" value="NZ_BAABFX010000028.1"/>
</dbReference>
<feature type="region of interest" description="Disordered" evidence="1">
    <location>
        <begin position="217"/>
        <end position="249"/>
    </location>
</feature>
<evidence type="ECO:0000313" key="3">
    <source>
        <dbReference type="Proteomes" id="UP001500390"/>
    </source>
</evidence>
<reference evidence="3" key="1">
    <citation type="journal article" date="2019" name="Int. J. Syst. Evol. Microbiol.">
        <title>The Global Catalogue of Microorganisms (GCM) 10K type strain sequencing project: providing services to taxonomists for standard genome sequencing and annotation.</title>
        <authorList>
            <consortium name="The Broad Institute Genomics Platform"/>
            <consortium name="The Broad Institute Genome Sequencing Center for Infectious Disease"/>
            <person name="Wu L."/>
            <person name="Ma J."/>
        </authorList>
    </citation>
    <scope>NUCLEOTIDE SEQUENCE [LARGE SCALE GENOMIC DNA]</scope>
    <source>
        <strain evidence="3">JCM 17738</strain>
    </source>
</reference>
<keyword evidence="3" id="KW-1185">Reference proteome</keyword>
<accession>A0ABP8JW58</accession>
<sequence>MFNAPKAAATALDEALELVDNAGLAARLNALVTDVWQVNLARYEPDELGDDLQTLGGTCAKNIANRVARLVRGSSDYEAEPWDLPGLSVARPNGALRLDFAGRCFYIMKSPTAHGRSPRWDALPQWTTSSEVREEAARANTMALAGHRTAAPGQDPLLYLPFSYGPPQVRHFVFVWAAEIDSPATCGWLGVPSLGDQPFAAVRQLWVDPEGAVATGIRRTAPTGPNFNERSSGLPALRLKPRPGREGEA</sequence>
<evidence type="ECO:0000313" key="2">
    <source>
        <dbReference type="EMBL" id="GAA4397046.1"/>
    </source>
</evidence>
<proteinExistence type="predicted"/>
<protein>
    <submittedName>
        <fullName evidence="2">Uncharacterized protein</fullName>
    </submittedName>
</protein>
<dbReference type="EMBL" id="BAABFX010000028">
    <property type="protein sequence ID" value="GAA4397046.1"/>
    <property type="molecule type" value="Genomic_DNA"/>
</dbReference>